<dbReference type="RefSeq" id="WP_378020024.1">
    <property type="nucleotide sequence ID" value="NZ_JBHSKG010000002.1"/>
</dbReference>
<gene>
    <name evidence="4" type="ORF">ACFPK1_06225</name>
</gene>
<proteinExistence type="inferred from homology"/>
<dbReference type="InterPro" id="IPR003749">
    <property type="entry name" value="ThiS/MoaD-like"/>
</dbReference>
<keyword evidence="5" id="KW-1185">Reference proteome</keyword>
<keyword evidence="1" id="KW-0547">Nucleotide-binding</keyword>
<evidence type="ECO:0000313" key="4">
    <source>
        <dbReference type="EMBL" id="MFC5137819.1"/>
    </source>
</evidence>
<comment type="similarity">
    <text evidence="2">Belongs to the MoaD family.</text>
</comment>
<dbReference type="PANTHER" id="PTHR33359:SF1">
    <property type="entry name" value="MOLYBDOPTERIN SYNTHASE SULFUR CARRIER SUBUNIT"/>
    <property type="match status" value="1"/>
</dbReference>
<dbReference type="CDD" id="cd17040">
    <property type="entry name" value="Ubl_MoaD_like"/>
    <property type="match status" value="1"/>
</dbReference>
<dbReference type="InterPro" id="IPR044672">
    <property type="entry name" value="MOCS2A"/>
</dbReference>
<evidence type="ECO:0000256" key="3">
    <source>
        <dbReference type="ARBA" id="ARBA00024247"/>
    </source>
</evidence>
<dbReference type="Pfam" id="PF02597">
    <property type="entry name" value="ThiS"/>
    <property type="match status" value="1"/>
</dbReference>
<dbReference type="SUPFAM" id="SSF54285">
    <property type="entry name" value="MoaD/ThiS"/>
    <property type="match status" value="1"/>
</dbReference>
<name>A0ABV9ZEA8_9PSEU</name>
<protein>
    <recommendedName>
        <fullName evidence="3">Molybdopterin synthase sulfur carrier subunit</fullName>
    </recommendedName>
</protein>
<comment type="caution">
    <text evidence="4">The sequence shown here is derived from an EMBL/GenBank/DDBJ whole genome shotgun (WGS) entry which is preliminary data.</text>
</comment>
<dbReference type="Proteomes" id="UP001596175">
    <property type="component" value="Unassembled WGS sequence"/>
</dbReference>
<dbReference type="InterPro" id="IPR012675">
    <property type="entry name" value="Beta-grasp_dom_sf"/>
</dbReference>
<evidence type="ECO:0000256" key="1">
    <source>
        <dbReference type="ARBA" id="ARBA00022741"/>
    </source>
</evidence>
<organism evidence="4 5">
    <name type="scientific">Actinomycetospora rhizophila</name>
    <dbReference type="NCBI Taxonomy" id="1416876"/>
    <lineage>
        <taxon>Bacteria</taxon>
        <taxon>Bacillati</taxon>
        <taxon>Actinomycetota</taxon>
        <taxon>Actinomycetes</taxon>
        <taxon>Pseudonocardiales</taxon>
        <taxon>Pseudonocardiaceae</taxon>
        <taxon>Actinomycetospora</taxon>
    </lineage>
</organism>
<evidence type="ECO:0000313" key="5">
    <source>
        <dbReference type="Proteomes" id="UP001596175"/>
    </source>
</evidence>
<dbReference type="EMBL" id="JBHSKG010000002">
    <property type="protein sequence ID" value="MFC5137819.1"/>
    <property type="molecule type" value="Genomic_DNA"/>
</dbReference>
<evidence type="ECO:0000256" key="2">
    <source>
        <dbReference type="ARBA" id="ARBA00024200"/>
    </source>
</evidence>
<accession>A0ABV9ZEA8</accession>
<dbReference type="InterPro" id="IPR016155">
    <property type="entry name" value="Mopterin_synth/thiamin_S_b"/>
</dbReference>
<dbReference type="PANTHER" id="PTHR33359">
    <property type="entry name" value="MOLYBDOPTERIN SYNTHASE SULFUR CARRIER SUBUNIT"/>
    <property type="match status" value="1"/>
</dbReference>
<sequence>MTASTDVRVTTVTVRYFAGAKAAAGTRSEAVAVPVGATVADLVTALAADHGDALARVLGAASFLLDETAVHDRTTVLADGATVDVLPPFAGG</sequence>
<reference evidence="5" key="1">
    <citation type="journal article" date="2019" name="Int. J. Syst. Evol. Microbiol.">
        <title>The Global Catalogue of Microorganisms (GCM) 10K type strain sequencing project: providing services to taxonomists for standard genome sequencing and annotation.</title>
        <authorList>
            <consortium name="The Broad Institute Genomics Platform"/>
            <consortium name="The Broad Institute Genome Sequencing Center for Infectious Disease"/>
            <person name="Wu L."/>
            <person name="Ma J."/>
        </authorList>
    </citation>
    <scope>NUCLEOTIDE SEQUENCE [LARGE SCALE GENOMIC DNA]</scope>
    <source>
        <strain evidence="5">XZYJ18</strain>
    </source>
</reference>
<dbReference type="Gene3D" id="3.10.20.30">
    <property type="match status" value="1"/>
</dbReference>